<proteinExistence type="predicted"/>
<dbReference type="SMART" id="SM00052">
    <property type="entry name" value="EAL"/>
    <property type="match status" value="1"/>
</dbReference>
<protein>
    <submittedName>
        <fullName evidence="3">EAL domain-containing protein</fullName>
    </submittedName>
</protein>
<feature type="domain" description="GGDEF" evidence="2">
    <location>
        <begin position="29"/>
        <end position="163"/>
    </location>
</feature>
<organism evidence="3 4">
    <name type="scientific">Zhenpiania hominis</name>
    <dbReference type="NCBI Taxonomy" id="2763644"/>
    <lineage>
        <taxon>Bacteria</taxon>
        <taxon>Bacillati</taxon>
        <taxon>Bacillota</taxon>
        <taxon>Clostridia</taxon>
        <taxon>Peptostreptococcales</taxon>
        <taxon>Anaerovoracaceae</taxon>
        <taxon>Zhenpiania</taxon>
    </lineage>
</organism>
<dbReference type="Pfam" id="PF00990">
    <property type="entry name" value="GGDEF"/>
    <property type="match status" value="1"/>
</dbReference>
<keyword evidence="4" id="KW-1185">Reference proteome</keyword>
<dbReference type="InterPro" id="IPR050706">
    <property type="entry name" value="Cyclic-di-GMP_PDE-like"/>
</dbReference>
<evidence type="ECO:0000313" key="3">
    <source>
        <dbReference type="EMBL" id="MBC6679131.1"/>
    </source>
</evidence>
<dbReference type="Gene3D" id="3.30.70.270">
    <property type="match status" value="2"/>
</dbReference>
<dbReference type="CDD" id="cd01948">
    <property type="entry name" value="EAL"/>
    <property type="match status" value="1"/>
</dbReference>
<dbReference type="InterPro" id="IPR043128">
    <property type="entry name" value="Rev_trsase/Diguanyl_cyclase"/>
</dbReference>
<dbReference type="Gene3D" id="3.20.20.450">
    <property type="entry name" value="EAL domain"/>
    <property type="match status" value="1"/>
</dbReference>
<feature type="domain" description="GGDEF" evidence="2">
    <location>
        <begin position="959"/>
        <end position="1083"/>
    </location>
</feature>
<comment type="caution">
    <text evidence="3">The sequence shown here is derived from an EMBL/GenBank/DDBJ whole genome shotgun (WGS) entry which is preliminary data.</text>
</comment>
<dbReference type="PANTHER" id="PTHR33121:SF70">
    <property type="entry name" value="SIGNALING PROTEIN YKOW"/>
    <property type="match status" value="1"/>
</dbReference>
<dbReference type="InterPro" id="IPR035965">
    <property type="entry name" value="PAS-like_dom_sf"/>
</dbReference>
<dbReference type="InterPro" id="IPR035919">
    <property type="entry name" value="EAL_sf"/>
</dbReference>
<sequence length="1345" mass="153612">MKDELSGLLSSKEIKSRIKAFLETKANDEVCALFMIDVDNFREIHDTLGEKTGEEVIRRVGQSIPSFFRTTDLVGRIGVDEFLVFLSGEITEDIVCEKASILCSELQFIEKTKENQTIQVTIGVGACVSSRRKPEFRKLYSRAEAALLEAKKRGERNFYILSDDSSLNKQLESELQVPPSIISLRTLLAYMEGGAALLELGSRIRILYANPGFFRMFGMDKSQMKLPCDLNKIGIFPDQEAEYERKLRSKVQKSGVIEHMHCVSTETGSIWRRVRAVRIAYPLSDAPVVLEMSTDISEFVESEKQLRESNERLRIAFGQTPHLLWELDLMSKTFTLFSMDAYSSETRLVLENFPDAFFEKGLVHPSSLKKFRGFAAELLDGKAEGYGNFIMRNMGNDQYGWISLSYRMIYDTEGVAVKAIGIREKMPDTSGMHFIPFPRRPLPEAIRHDLIVKLRVNLTTDEIEDLWVGGMDRTNQGQNSYMELIRSWSSSIFLRAEGSAFQREFERENLLTAFEQGKRWFSKECRWVDPGGNIRWMMYTVNLACNPDSRDIGMFCCFVDTQKRHEWERKLETGVVREPVSGFYDAQTMKELAECLIREKNGESCTLVLIRMQGADSLSAETDQAIGQIRRSFSVALSFALGTQCIVGEYREDVAAVFFPDSASRFEVKKRVEDAFSYIRMVMTEIPKLDAVRFIAGAVTEKLEDANYERMILRASYLCELWKTAAMDTVAFPDVEDEWIYMGLRKESEDSAFVLPGETERPLSAEEQKAAFYCVAEMLLSSDSAKASIESALRGIGMYYKAERVYILKRSKDQDVVSMSFEWLGQGKHSIQSVMTDVQMRRIPLLQRCVKERAPVFIRRQKEDIPEKAEFWNFTIFPVNLGDEDEQFICIENGREHSKETVLLEKLTPYIIQEEKRLWSDLHQIEEKKSADGKLLLEKMPNLRIYMETIHSMNSETYSSMGAVSLDVPNFSAISADKGYSYGSKLLSEIAEALDSVFGTAYQFRTWDAEFVVLYPDSILEAFIGRCGRLRAILERRCPGVFRLGYTWSEGIFFGENLVREAQSIMRSETIKTGTNERNVFLNNLGTVPKTSIEKRSFIAYFQPKIDMRDGSLAGAEALVREIEEDGTLIPPATFIEALENNGRIRELDLYMLEQVLWQLSEWKSQGMPPIRVSVNISRHTLLDPNALASILAIQSHYPDIPTDRISLEITETAGDIEKTTLSSIIDRFREFGIRFELDDFGSHYSNISIFSNINFDTIKLDKSLISELPDNEISQILVKDIVNICRDFGMSCVAEGVENSWQKEALLKAGCIYGQGYYYSRPLSPAKFEEQYLREPQKKHEKGD</sequence>
<dbReference type="Proteomes" id="UP000602647">
    <property type="component" value="Unassembled WGS sequence"/>
</dbReference>
<dbReference type="EMBL" id="JACRYT010000003">
    <property type="protein sequence ID" value="MBC6679131.1"/>
    <property type="molecule type" value="Genomic_DNA"/>
</dbReference>
<evidence type="ECO:0000313" key="4">
    <source>
        <dbReference type="Proteomes" id="UP000602647"/>
    </source>
</evidence>
<dbReference type="Pfam" id="PF00563">
    <property type="entry name" value="EAL"/>
    <property type="match status" value="1"/>
</dbReference>
<dbReference type="SMART" id="SM00267">
    <property type="entry name" value="GGDEF"/>
    <property type="match status" value="1"/>
</dbReference>
<reference evidence="3" key="1">
    <citation type="submission" date="2020-08" db="EMBL/GenBank/DDBJ databases">
        <title>Genome public.</title>
        <authorList>
            <person name="Liu C."/>
            <person name="Sun Q."/>
        </authorList>
    </citation>
    <scope>NUCLEOTIDE SEQUENCE</scope>
    <source>
        <strain evidence="3">BX12</strain>
    </source>
</reference>
<evidence type="ECO:0000259" key="1">
    <source>
        <dbReference type="PROSITE" id="PS50883"/>
    </source>
</evidence>
<name>A0A923NJI1_9FIRM</name>
<dbReference type="NCBIfam" id="TIGR00254">
    <property type="entry name" value="GGDEF"/>
    <property type="match status" value="1"/>
</dbReference>
<dbReference type="InterPro" id="IPR029787">
    <property type="entry name" value="Nucleotide_cyclase"/>
</dbReference>
<dbReference type="SUPFAM" id="SSF55073">
    <property type="entry name" value="Nucleotide cyclase"/>
    <property type="match status" value="2"/>
</dbReference>
<gene>
    <name evidence="3" type="ORF">H9L42_04740</name>
</gene>
<dbReference type="Gene3D" id="3.30.450.20">
    <property type="entry name" value="PAS domain"/>
    <property type="match status" value="1"/>
</dbReference>
<dbReference type="SUPFAM" id="SSF141868">
    <property type="entry name" value="EAL domain-like"/>
    <property type="match status" value="1"/>
</dbReference>
<accession>A0A923NJI1</accession>
<dbReference type="InterPro" id="IPR000160">
    <property type="entry name" value="GGDEF_dom"/>
</dbReference>
<dbReference type="CDD" id="cd01949">
    <property type="entry name" value="GGDEF"/>
    <property type="match status" value="1"/>
</dbReference>
<dbReference type="SUPFAM" id="SSF55785">
    <property type="entry name" value="PYP-like sensor domain (PAS domain)"/>
    <property type="match status" value="2"/>
</dbReference>
<dbReference type="PROSITE" id="PS50883">
    <property type="entry name" value="EAL"/>
    <property type="match status" value="1"/>
</dbReference>
<dbReference type="InterPro" id="IPR001633">
    <property type="entry name" value="EAL_dom"/>
</dbReference>
<dbReference type="PANTHER" id="PTHR33121">
    <property type="entry name" value="CYCLIC DI-GMP PHOSPHODIESTERASE PDEF"/>
    <property type="match status" value="1"/>
</dbReference>
<dbReference type="RefSeq" id="WP_187302239.1">
    <property type="nucleotide sequence ID" value="NZ_JACRYT010000003.1"/>
</dbReference>
<dbReference type="GO" id="GO:0071111">
    <property type="term" value="F:cyclic-guanylate-specific phosphodiesterase activity"/>
    <property type="evidence" value="ECO:0007669"/>
    <property type="project" value="InterPro"/>
</dbReference>
<evidence type="ECO:0000259" key="2">
    <source>
        <dbReference type="PROSITE" id="PS50887"/>
    </source>
</evidence>
<dbReference type="PROSITE" id="PS50887">
    <property type="entry name" value="GGDEF"/>
    <property type="match status" value="2"/>
</dbReference>
<feature type="domain" description="EAL" evidence="1">
    <location>
        <begin position="1082"/>
        <end position="1337"/>
    </location>
</feature>